<comment type="caution">
    <text evidence="5">The sequence shown here is derived from an EMBL/GenBank/DDBJ whole genome shotgun (WGS) entry which is preliminary data.</text>
</comment>
<sequence length="215" mass="23474">MWPGSNRILIIEGRALVGEMLASALNAAMENASIRVIKSLNQVYPRDPQIAVFNFMHRQVDAGAIDAVIRCVVSRIGETPLVILTDSVDARIAEVVERHRVRGWVAASFGFDIFVAAIRTALSGGAFLPSLDGEAVLMDGTELGANMVPDVGLTDRELEVLRILRQGKSNKIISFELNISESTTKVHISNIMRKLHVHNRTQIAVRMSGGTTPSF</sequence>
<dbReference type="Gene3D" id="3.40.50.2300">
    <property type="match status" value="1"/>
</dbReference>
<dbReference type="CDD" id="cd06170">
    <property type="entry name" value="LuxR_C_like"/>
    <property type="match status" value="1"/>
</dbReference>
<organism evidence="5 6">
    <name type="scientific">Kaistia dalseonensis</name>
    <dbReference type="NCBI Taxonomy" id="410840"/>
    <lineage>
        <taxon>Bacteria</taxon>
        <taxon>Pseudomonadati</taxon>
        <taxon>Pseudomonadota</taxon>
        <taxon>Alphaproteobacteria</taxon>
        <taxon>Hyphomicrobiales</taxon>
        <taxon>Kaistiaceae</taxon>
        <taxon>Kaistia</taxon>
    </lineage>
</organism>
<proteinExistence type="predicted"/>
<keyword evidence="6" id="KW-1185">Reference proteome</keyword>
<dbReference type="Proteomes" id="UP001241603">
    <property type="component" value="Unassembled WGS sequence"/>
</dbReference>
<dbReference type="GO" id="GO:0003677">
    <property type="term" value="F:DNA binding"/>
    <property type="evidence" value="ECO:0007669"/>
    <property type="project" value="UniProtKB-KW"/>
</dbReference>
<dbReference type="SUPFAM" id="SSF52172">
    <property type="entry name" value="CheY-like"/>
    <property type="match status" value="1"/>
</dbReference>
<evidence type="ECO:0000256" key="1">
    <source>
        <dbReference type="ARBA" id="ARBA00023015"/>
    </source>
</evidence>
<dbReference type="PANTHER" id="PTHR44688">
    <property type="entry name" value="DNA-BINDING TRANSCRIPTIONAL ACTIVATOR DEVR_DOSR"/>
    <property type="match status" value="1"/>
</dbReference>
<feature type="domain" description="HTH luxR-type" evidence="4">
    <location>
        <begin position="146"/>
        <end position="211"/>
    </location>
</feature>
<keyword evidence="2 5" id="KW-0238">DNA-binding</keyword>
<accession>A0ABU0HD67</accession>
<reference evidence="5 6" key="1">
    <citation type="submission" date="2023-07" db="EMBL/GenBank/DDBJ databases">
        <title>Genomic Encyclopedia of Type Strains, Phase IV (KMG-IV): sequencing the most valuable type-strain genomes for metagenomic binning, comparative biology and taxonomic classification.</title>
        <authorList>
            <person name="Goeker M."/>
        </authorList>
    </citation>
    <scope>NUCLEOTIDE SEQUENCE [LARGE SCALE GENOMIC DNA]</scope>
    <source>
        <strain evidence="5 6">B6-8</strain>
    </source>
</reference>
<evidence type="ECO:0000313" key="5">
    <source>
        <dbReference type="EMBL" id="MDQ0440273.1"/>
    </source>
</evidence>
<dbReference type="InterPro" id="IPR011006">
    <property type="entry name" value="CheY-like_superfamily"/>
</dbReference>
<protein>
    <submittedName>
        <fullName evidence="5">DNA-binding NarL/FixJ family response regulator</fullName>
    </submittedName>
</protein>
<dbReference type="PROSITE" id="PS50043">
    <property type="entry name" value="HTH_LUXR_2"/>
    <property type="match status" value="1"/>
</dbReference>
<dbReference type="SMART" id="SM00421">
    <property type="entry name" value="HTH_LUXR"/>
    <property type="match status" value="1"/>
</dbReference>
<evidence type="ECO:0000256" key="2">
    <source>
        <dbReference type="ARBA" id="ARBA00023125"/>
    </source>
</evidence>
<dbReference type="EMBL" id="JAUSVO010000007">
    <property type="protein sequence ID" value="MDQ0440273.1"/>
    <property type="molecule type" value="Genomic_DNA"/>
</dbReference>
<dbReference type="InterPro" id="IPR016032">
    <property type="entry name" value="Sig_transdc_resp-reg_C-effctor"/>
</dbReference>
<dbReference type="SUPFAM" id="SSF46894">
    <property type="entry name" value="C-terminal effector domain of the bipartite response regulators"/>
    <property type="match status" value="1"/>
</dbReference>
<name>A0ABU0HD67_9HYPH</name>
<dbReference type="PRINTS" id="PR00038">
    <property type="entry name" value="HTHLUXR"/>
</dbReference>
<dbReference type="InterPro" id="IPR000792">
    <property type="entry name" value="Tscrpt_reg_LuxR_C"/>
</dbReference>
<keyword evidence="3" id="KW-0804">Transcription</keyword>
<evidence type="ECO:0000313" key="6">
    <source>
        <dbReference type="Proteomes" id="UP001241603"/>
    </source>
</evidence>
<gene>
    <name evidence="5" type="ORF">QO014_004686</name>
</gene>
<evidence type="ECO:0000256" key="3">
    <source>
        <dbReference type="ARBA" id="ARBA00023163"/>
    </source>
</evidence>
<dbReference type="Pfam" id="PF00196">
    <property type="entry name" value="GerE"/>
    <property type="match status" value="1"/>
</dbReference>
<evidence type="ECO:0000259" key="4">
    <source>
        <dbReference type="PROSITE" id="PS50043"/>
    </source>
</evidence>
<keyword evidence="1" id="KW-0805">Transcription regulation</keyword>
<dbReference type="PANTHER" id="PTHR44688:SF16">
    <property type="entry name" value="DNA-BINDING TRANSCRIPTIONAL ACTIVATOR DEVR_DOSR"/>
    <property type="match status" value="1"/>
</dbReference>